<dbReference type="InterPro" id="IPR038257">
    <property type="entry name" value="CRISPR-assoc_Cas3_HD_sf"/>
</dbReference>
<keyword evidence="3" id="KW-0540">Nuclease</keyword>
<dbReference type="GO" id="GO:0004518">
    <property type="term" value="F:nuclease activity"/>
    <property type="evidence" value="ECO:0007669"/>
    <property type="project" value="UniProtKB-KW"/>
</dbReference>
<evidence type="ECO:0000313" key="13">
    <source>
        <dbReference type="Proteomes" id="UP000582974"/>
    </source>
</evidence>
<evidence type="ECO:0000256" key="6">
    <source>
        <dbReference type="ARBA" id="ARBA00022801"/>
    </source>
</evidence>
<keyword evidence="7" id="KW-0347">Helicase</keyword>
<keyword evidence="8" id="KW-0067">ATP-binding</keyword>
<dbReference type="InterPro" id="IPR050547">
    <property type="entry name" value="DEAD_box_RNA_helicases"/>
</dbReference>
<keyword evidence="5" id="KW-0547">Nucleotide-binding</keyword>
<sequence>MCHLLDTAAVARMVWRDVVAPGTQRWVAEQLGMSVEDAGRLVAFWAGLHDVGKLTPTFQRQVAIPDGYADAASDGDGRAHDQATHVWLASALAGLGYPSGRRSLARLVAELLGGHHGRFHRFEPRVLMPDALPLQGLGDGAWEQQRQAALAAAVSILRPPVPAASMRVSCAAVVSGVVILADWLASGTPYIKSRLAEVPQRGDGASLESFFAGSCAAAPELVRSSGLSRLNLQAGSFAEEFPDFEPNALQASIADRLGDIATGPGLLMVAAPTGFGKTEIALHAARRLSEIAGTSGLYVALPTMATADQMLRRVATYLARRGRDPAVTSLLHGMAWLMPVEATLAEVYQKAGISGDDQRWFSEWMRGAKRAMLAPVGVGTIDQALLSVLPTRHNALRMFALSGKTVIIDEVHAFSPYMRELLKTLLRWLGELRVPVVLLSATLPQGVARELAAAYLGPTTTAAPTDPVVPYPGWAYVQAEPPVAESARVTLPQTHRRTLTVSVQAIDRDSGGAPERMPALTTELEPLAERGGCAAVICTTVAETQRTYQALRQWSAHLPESQQPELVLLHSRFPAYRREDITAQVMRKFGKGDADDGVHPDRPARAILVASAIIEQSLDVDFDLVITDLAPIELLLQRAGRLQRHRQLDTSRPDWVCTAGTLDPRLVVLTMPERDVEAGRWPVTWPYIYPKATLIRAHRILNDRIGDGIRIPDDVQRLVDLGNPGDALPAHDPLLDGFDDTEVERIANTMVERQSAEVRSIPEPHRISSLGKLSEHEVDEEIVATRFNADSVRVLVCFETPDGQLRLGSPTGDGLPTPDPDGHFTRQQLATVMNHSIPVPGSLVRDAGEEYTLPSPWADNWALARLLLMRHRVTTNGEVLPAQLGQRVFDLDHELGLVTSTA</sequence>
<evidence type="ECO:0000259" key="10">
    <source>
        <dbReference type="PROSITE" id="PS51192"/>
    </source>
</evidence>
<feature type="domain" description="HD Cas3-type" evidence="11">
    <location>
        <begin position="1"/>
        <end position="184"/>
    </location>
</feature>
<dbReference type="PANTHER" id="PTHR47963:SF9">
    <property type="entry name" value="CRISPR-ASSOCIATED ENDONUCLEASE_HELICASE CAS3"/>
    <property type="match status" value="1"/>
</dbReference>
<dbReference type="InterPro" id="IPR006474">
    <property type="entry name" value="Helicase_Cas3_CRISPR-ass_core"/>
</dbReference>
<accession>A0A838ADD4</accession>
<dbReference type="PROSITE" id="PS51192">
    <property type="entry name" value="HELICASE_ATP_BIND_1"/>
    <property type="match status" value="1"/>
</dbReference>
<dbReference type="PROSITE" id="PS51643">
    <property type="entry name" value="HD_CAS3"/>
    <property type="match status" value="1"/>
</dbReference>
<organism evidence="12 13">
    <name type="scientific">Haloechinothrix aidingensis</name>
    <dbReference type="NCBI Taxonomy" id="2752311"/>
    <lineage>
        <taxon>Bacteria</taxon>
        <taxon>Bacillati</taxon>
        <taxon>Actinomycetota</taxon>
        <taxon>Actinomycetes</taxon>
        <taxon>Pseudonocardiales</taxon>
        <taxon>Pseudonocardiaceae</taxon>
        <taxon>Haloechinothrix</taxon>
    </lineage>
</organism>
<feature type="domain" description="Helicase ATP-binding" evidence="10">
    <location>
        <begin position="258"/>
        <end position="461"/>
    </location>
</feature>
<protein>
    <submittedName>
        <fullName evidence="12">CRISPR-associated helicase Cas3</fullName>
    </submittedName>
</protein>
<dbReference type="Proteomes" id="UP000582974">
    <property type="component" value="Unassembled WGS sequence"/>
</dbReference>
<dbReference type="Gene3D" id="3.40.50.300">
    <property type="entry name" value="P-loop containing nucleotide triphosphate hydrolases"/>
    <property type="match status" value="2"/>
</dbReference>
<evidence type="ECO:0000256" key="7">
    <source>
        <dbReference type="ARBA" id="ARBA00022806"/>
    </source>
</evidence>
<dbReference type="PANTHER" id="PTHR47963">
    <property type="entry name" value="DEAD-BOX ATP-DEPENDENT RNA HELICASE 47, MITOCHONDRIAL"/>
    <property type="match status" value="1"/>
</dbReference>
<dbReference type="InterPro" id="IPR006483">
    <property type="entry name" value="CRISPR-assoc_Cas3_HD"/>
</dbReference>
<evidence type="ECO:0000256" key="2">
    <source>
        <dbReference type="ARBA" id="ARBA00009046"/>
    </source>
</evidence>
<comment type="caution">
    <text evidence="12">The sequence shown here is derived from an EMBL/GenBank/DDBJ whole genome shotgun (WGS) entry which is preliminary data.</text>
</comment>
<comment type="similarity">
    <text evidence="1">In the N-terminal section; belongs to the CRISPR-associated nuclease Cas3-HD family.</text>
</comment>
<name>A0A838ADD4_9PSEU</name>
<evidence type="ECO:0000313" key="12">
    <source>
        <dbReference type="EMBL" id="MBA0127240.1"/>
    </source>
</evidence>
<keyword evidence="6" id="KW-0378">Hydrolase</keyword>
<dbReference type="GO" id="GO:0003723">
    <property type="term" value="F:RNA binding"/>
    <property type="evidence" value="ECO:0007669"/>
    <property type="project" value="TreeGrafter"/>
</dbReference>
<evidence type="ECO:0000256" key="4">
    <source>
        <dbReference type="ARBA" id="ARBA00022723"/>
    </source>
</evidence>
<gene>
    <name evidence="12" type="primary">cas3</name>
    <name evidence="12" type="ORF">H0B56_16945</name>
</gene>
<dbReference type="InterPro" id="IPR011545">
    <property type="entry name" value="DEAD/DEAH_box_helicase_dom"/>
</dbReference>
<reference evidence="12 13" key="1">
    <citation type="submission" date="2020-07" db="EMBL/GenBank/DDBJ databases">
        <title>Genome of Haloechinothrix sp.</title>
        <authorList>
            <person name="Tang S.-K."/>
            <person name="Yang L."/>
            <person name="Zhu W.-Y."/>
        </authorList>
    </citation>
    <scope>NUCLEOTIDE SEQUENCE [LARGE SCALE GENOMIC DNA]</scope>
    <source>
        <strain evidence="12 13">YIM 98757</strain>
    </source>
</reference>
<keyword evidence="4" id="KW-0479">Metal-binding</keyword>
<evidence type="ECO:0000256" key="8">
    <source>
        <dbReference type="ARBA" id="ARBA00022840"/>
    </source>
</evidence>
<dbReference type="SUPFAM" id="SSF52540">
    <property type="entry name" value="P-loop containing nucleoside triphosphate hydrolases"/>
    <property type="match status" value="1"/>
</dbReference>
<dbReference type="GO" id="GO:0016787">
    <property type="term" value="F:hydrolase activity"/>
    <property type="evidence" value="ECO:0007669"/>
    <property type="project" value="UniProtKB-KW"/>
</dbReference>
<keyword evidence="9" id="KW-0051">Antiviral defense</keyword>
<dbReference type="GO" id="GO:0051607">
    <property type="term" value="P:defense response to virus"/>
    <property type="evidence" value="ECO:0007669"/>
    <property type="project" value="UniProtKB-KW"/>
</dbReference>
<dbReference type="EMBL" id="JACCKD010000006">
    <property type="protein sequence ID" value="MBA0127240.1"/>
    <property type="molecule type" value="Genomic_DNA"/>
</dbReference>
<dbReference type="CDD" id="cd17930">
    <property type="entry name" value="DEXHc_cas3"/>
    <property type="match status" value="1"/>
</dbReference>
<dbReference type="NCBIfam" id="TIGR01587">
    <property type="entry name" value="cas3_core"/>
    <property type="match status" value="1"/>
</dbReference>
<dbReference type="Gene3D" id="1.10.3210.30">
    <property type="match status" value="1"/>
</dbReference>
<dbReference type="InterPro" id="IPR014001">
    <property type="entry name" value="Helicase_ATP-bd"/>
</dbReference>
<evidence type="ECO:0000256" key="5">
    <source>
        <dbReference type="ARBA" id="ARBA00022741"/>
    </source>
</evidence>
<dbReference type="NCBIfam" id="TIGR01596">
    <property type="entry name" value="cas3_HD"/>
    <property type="match status" value="1"/>
</dbReference>
<dbReference type="Pfam" id="PF00270">
    <property type="entry name" value="DEAD"/>
    <property type="match status" value="1"/>
</dbReference>
<dbReference type="InterPro" id="IPR027417">
    <property type="entry name" value="P-loop_NTPase"/>
</dbReference>
<evidence type="ECO:0000256" key="9">
    <source>
        <dbReference type="ARBA" id="ARBA00023118"/>
    </source>
</evidence>
<dbReference type="GO" id="GO:0005524">
    <property type="term" value="F:ATP binding"/>
    <property type="evidence" value="ECO:0007669"/>
    <property type="project" value="UniProtKB-KW"/>
</dbReference>
<dbReference type="GO" id="GO:0003724">
    <property type="term" value="F:RNA helicase activity"/>
    <property type="evidence" value="ECO:0007669"/>
    <property type="project" value="TreeGrafter"/>
</dbReference>
<evidence type="ECO:0000259" key="11">
    <source>
        <dbReference type="PROSITE" id="PS51643"/>
    </source>
</evidence>
<comment type="similarity">
    <text evidence="2">In the central section; belongs to the CRISPR-associated helicase Cas3 family.</text>
</comment>
<dbReference type="InterPro" id="IPR054712">
    <property type="entry name" value="Cas3-like_dom"/>
</dbReference>
<dbReference type="GO" id="GO:0046872">
    <property type="term" value="F:metal ion binding"/>
    <property type="evidence" value="ECO:0007669"/>
    <property type="project" value="UniProtKB-KW"/>
</dbReference>
<dbReference type="SMART" id="SM00487">
    <property type="entry name" value="DEXDc"/>
    <property type="match status" value="1"/>
</dbReference>
<dbReference type="AlphaFoldDB" id="A0A838ADD4"/>
<evidence type="ECO:0000256" key="3">
    <source>
        <dbReference type="ARBA" id="ARBA00022722"/>
    </source>
</evidence>
<keyword evidence="13" id="KW-1185">Reference proteome</keyword>
<proteinExistence type="inferred from homology"/>
<dbReference type="Pfam" id="PF18019">
    <property type="entry name" value="Cas3_HD"/>
    <property type="match status" value="1"/>
</dbReference>
<dbReference type="Pfam" id="PF22590">
    <property type="entry name" value="Cas3-like_C_2"/>
    <property type="match status" value="1"/>
</dbReference>
<evidence type="ECO:0000256" key="1">
    <source>
        <dbReference type="ARBA" id="ARBA00006847"/>
    </source>
</evidence>
<dbReference type="CDD" id="cd09641">
    <property type="entry name" value="Cas3''_I"/>
    <property type="match status" value="1"/>
</dbReference>